<evidence type="ECO:0000259" key="1">
    <source>
        <dbReference type="Pfam" id="PF18096"/>
    </source>
</evidence>
<name>A0A9D1GPX4_9BACT</name>
<evidence type="ECO:0008006" key="5">
    <source>
        <dbReference type="Google" id="ProtNLM"/>
    </source>
</evidence>
<accession>A0A9D1GPX4</accession>
<dbReference type="AlphaFoldDB" id="A0A9D1GPX4"/>
<reference evidence="3" key="1">
    <citation type="submission" date="2020-10" db="EMBL/GenBank/DDBJ databases">
        <authorList>
            <person name="Gilroy R."/>
        </authorList>
    </citation>
    <scope>NUCLEOTIDE SEQUENCE</scope>
    <source>
        <strain evidence="3">ChiHecec2B26-709</strain>
    </source>
</reference>
<evidence type="ECO:0000259" key="2">
    <source>
        <dbReference type="Pfam" id="PF22013"/>
    </source>
</evidence>
<reference evidence="3" key="2">
    <citation type="journal article" date="2021" name="PeerJ">
        <title>Extensive microbial diversity within the chicken gut microbiome revealed by metagenomics and culture.</title>
        <authorList>
            <person name="Gilroy R."/>
            <person name="Ravi A."/>
            <person name="Getino M."/>
            <person name="Pursley I."/>
            <person name="Horton D.L."/>
            <person name="Alikhan N.F."/>
            <person name="Baker D."/>
            <person name="Gharbi K."/>
            <person name="Hall N."/>
            <person name="Watson M."/>
            <person name="Adriaenssens E.M."/>
            <person name="Foster-Nyarko E."/>
            <person name="Jarju S."/>
            <person name="Secka A."/>
            <person name="Antonio M."/>
            <person name="Oren A."/>
            <person name="Chaudhuri R.R."/>
            <person name="La Ragione R."/>
            <person name="Hildebrand F."/>
            <person name="Pallen M.J."/>
        </authorList>
    </citation>
    <scope>NUCLEOTIDE SEQUENCE</scope>
    <source>
        <strain evidence="3">ChiHecec2B26-709</strain>
    </source>
</reference>
<feature type="domain" description="PG-1098 ferredoxin-like" evidence="2">
    <location>
        <begin position="259"/>
        <end position="293"/>
    </location>
</feature>
<dbReference type="Pfam" id="PF18096">
    <property type="entry name" value="Thump_like"/>
    <property type="match status" value="1"/>
</dbReference>
<dbReference type="Gene3D" id="3.40.50.150">
    <property type="entry name" value="Vaccinia Virus protein VP39"/>
    <property type="match status" value="1"/>
</dbReference>
<dbReference type="EMBL" id="DVLC01000139">
    <property type="protein sequence ID" value="HIT47734.1"/>
    <property type="molecule type" value="Genomic_DNA"/>
</dbReference>
<dbReference type="CDD" id="cd02440">
    <property type="entry name" value="AdoMet_MTases"/>
    <property type="match status" value="1"/>
</dbReference>
<comment type="caution">
    <text evidence="3">The sequence shown here is derived from an EMBL/GenBank/DDBJ whole genome shotgun (WGS) entry which is preliminary data.</text>
</comment>
<evidence type="ECO:0000313" key="4">
    <source>
        <dbReference type="Proteomes" id="UP000886881"/>
    </source>
</evidence>
<dbReference type="Proteomes" id="UP000886881">
    <property type="component" value="Unassembled WGS sequence"/>
</dbReference>
<evidence type="ECO:0000313" key="3">
    <source>
        <dbReference type="EMBL" id="HIT47734.1"/>
    </source>
</evidence>
<protein>
    <recommendedName>
        <fullName evidence="5">THUMP-like domain-containing protein</fullName>
    </recommendedName>
</protein>
<sequence length="398" mass="43041">MKNKKSFAGILESMDGERRRRLARKLPGWEGADIVVPSSLALEQCSSSSAAEYKARTALEWSGGRLRTVCDITGGLGADSSAFASVAEKVVYVERNPALVEAARHNFASLALTNVEIRCEEVGPESELPECDLIYADPARRSESGRKLFRLEDCSPDIGALAPKLLERCGRLMVKLSPMADISLLRSRFDGILEEIHIVAGGGEVRELLCLLRRQARFRGVRTVELGSGGHTETFSFMPEEEAAAEPSIASGLLPGGILLEPSAALMKSGAFKLVCSRYGICQLAPSTHLYVAVSGSDSDRVPPPAAFFKRYEIADLLPLNSASVRELKSRHLRAGVSARNLRISSDELRNRLGCLPGDDFHVFGCFTVCRGNVLIVARPASPSPGTTAPADSRRTWA</sequence>
<gene>
    <name evidence="3" type="ORF">IAC35_07770</name>
</gene>
<dbReference type="InterPro" id="IPR054168">
    <property type="entry name" value="PG_1098_Fer"/>
</dbReference>
<proteinExistence type="predicted"/>
<dbReference type="Pfam" id="PF22013">
    <property type="entry name" value="PG_1098_Fer"/>
    <property type="match status" value="1"/>
</dbReference>
<dbReference type="InterPro" id="IPR041497">
    <property type="entry name" value="Thump-like"/>
</dbReference>
<dbReference type="InterPro" id="IPR029063">
    <property type="entry name" value="SAM-dependent_MTases_sf"/>
</dbReference>
<dbReference type="SUPFAM" id="SSF53335">
    <property type="entry name" value="S-adenosyl-L-methionine-dependent methyltransferases"/>
    <property type="match status" value="1"/>
</dbReference>
<organism evidence="3 4">
    <name type="scientific">Candidatus Cryptobacteroides merdipullorum</name>
    <dbReference type="NCBI Taxonomy" id="2840771"/>
    <lineage>
        <taxon>Bacteria</taxon>
        <taxon>Pseudomonadati</taxon>
        <taxon>Bacteroidota</taxon>
        <taxon>Bacteroidia</taxon>
        <taxon>Bacteroidales</taxon>
        <taxon>Candidatus Cryptobacteroides</taxon>
    </lineage>
</organism>
<feature type="domain" description="THUMP-like" evidence="1">
    <location>
        <begin position="310"/>
        <end position="380"/>
    </location>
</feature>